<evidence type="ECO:0000256" key="1">
    <source>
        <dbReference type="ARBA" id="ARBA00023015"/>
    </source>
</evidence>
<feature type="domain" description="HTH araC/xylS-type" evidence="5">
    <location>
        <begin position="689"/>
        <end position="788"/>
    </location>
</feature>
<dbReference type="InterPro" id="IPR018060">
    <property type="entry name" value="HTH_AraC"/>
</dbReference>
<evidence type="ECO:0000313" key="6">
    <source>
        <dbReference type="EMBL" id="CAH1192569.1"/>
    </source>
</evidence>
<dbReference type="SMART" id="SM00342">
    <property type="entry name" value="HTH_ARAC"/>
    <property type="match status" value="1"/>
</dbReference>
<evidence type="ECO:0000259" key="5">
    <source>
        <dbReference type="PROSITE" id="PS01124"/>
    </source>
</evidence>
<protein>
    <submittedName>
        <fullName evidence="6">HTH-type transcriptional activator RhaS</fullName>
    </submittedName>
</protein>
<proteinExistence type="predicted"/>
<feature type="transmembrane region" description="Helical" evidence="4">
    <location>
        <begin position="320"/>
        <end position="338"/>
    </location>
</feature>
<dbReference type="EMBL" id="CAKMMW010000001">
    <property type="protein sequence ID" value="CAH1192569.1"/>
    <property type="molecule type" value="Genomic_DNA"/>
</dbReference>
<dbReference type="Gene3D" id="6.10.340.10">
    <property type="match status" value="1"/>
</dbReference>
<evidence type="ECO:0000313" key="7">
    <source>
        <dbReference type="Proteomes" id="UP000838821"/>
    </source>
</evidence>
<evidence type="ECO:0000256" key="3">
    <source>
        <dbReference type="ARBA" id="ARBA00023163"/>
    </source>
</evidence>
<keyword evidence="1" id="KW-0805">Transcription regulation</keyword>
<accession>A0ABN8G0K7</accession>
<keyword evidence="2" id="KW-0238">DNA-binding</keyword>
<dbReference type="Gene3D" id="1.10.10.60">
    <property type="entry name" value="Homeodomain-like"/>
    <property type="match status" value="2"/>
</dbReference>
<keyword evidence="7" id="KW-1185">Reference proteome</keyword>
<keyword evidence="4" id="KW-1133">Transmembrane helix</keyword>
<dbReference type="PROSITE" id="PS00041">
    <property type="entry name" value="HTH_ARAC_FAMILY_1"/>
    <property type="match status" value="1"/>
</dbReference>
<dbReference type="Proteomes" id="UP000838821">
    <property type="component" value="Unassembled WGS sequence"/>
</dbReference>
<evidence type="ECO:0000256" key="4">
    <source>
        <dbReference type="SAM" id="Phobius"/>
    </source>
</evidence>
<evidence type="ECO:0000256" key="2">
    <source>
        <dbReference type="ARBA" id="ARBA00023125"/>
    </source>
</evidence>
<keyword evidence="4" id="KW-0472">Membrane</keyword>
<dbReference type="PANTHER" id="PTHR43280:SF2">
    <property type="entry name" value="HTH-TYPE TRANSCRIPTIONAL REGULATOR EXSA"/>
    <property type="match status" value="1"/>
</dbReference>
<dbReference type="Pfam" id="PF12833">
    <property type="entry name" value="HTH_18"/>
    <property type="match status" value="1"/>
</dbReference>
<dbReference type="PROSITE" id="PS01124">
    <property type="entry name" value="HTH_ARAC_FAMILY_2"/>
    <property type="match status" value="1"/>
</dbReference>
<name>A0ABN8G0K7_9BACL</name>
<feature type="transmembrane region" description="Helical" evidence="4">
    <location>
        <begin position="30"/>
        <end position="51"/>
    </location>
</feature>
<gene>
    <name evidence="6" type="primary">rhaS_6</name>
    <name evidence="6" type="ORF">PAECIP111891_00364</name>
</gene>
<reference evidence="6" key="1">
    <citation type="submission" date="2022-01" db="EMBL/GenBank/DDBJ databases">
        <authorList>
            <person name="Criscuolo A."/>
        </authorList>
    </citation>
    <scope>NUCLEOTIDE SEQUENCE</scope>
    <source>
        <strain evidence="6">CIP111891</strain>
    </source>
</reference>
<sequence length="797" mass="91618">MPVAFTSNKGEYKDMNIKAFLGAKAYFIKMVLWISVAILILVVVLSTVIYINSQNLLVKNEYAANQKILYQVKYNMSFMDQTISNLSKFLYLNSDVTAIMYAKKEDMIEVSSHMSKVVSSVTSAIPYIHSIGIYNRNLDQSYSTGFPLFFKDQMLYDFINSDQALPKLKPIFRDIKKLVNGVTEPEYVFSYFIYETTVSGAKPDGVVVINVKPEWLLENINLINMIDKQKGDNVFILDQVGEYLDNGTNDAAIKKWLKTDFLAYKTAHPQADRDGFFQSKHGGTKYLVTYTNVDNTGMTLLKTQPVLEIYTYINSLRNSIIIITLIFLVMAIVISIVISRKIYGPVGKLVNSIMLDRIRRSDKDEVVDEISYLNTVYRQSMEMLDHYDKEKMQYKDVMKHYWLSRLLTESLSIGRSELESIFKEMRISLVLDGSYAICLLKIDNYKEFQLAFHAKDKDTIRFAMINIASEIMARKYPNEGLDMKDDHVVLIVSMPEEDDQFQSHIYSLIKEVQENVSRFFKISFTASISEKTSQMQELNGMYHKALDQGMYRLLLGHFSVITYETVKKNVESKKTGYSKNHEEWLVEAMKSSNTAVIEEVLGNLFEELGTLNYHNALVSIIRLVDVVIETLEEMKVTAAPSLHISSISRNILEKETIAEIHQIIVGALQDSFKKDFEGNANKLNYFLVDAVTEYIHNHYQDPSLSLTSIASMMKISTRNLSKTYKEATRISIPDFINEFRLAKAADLLIQDDLSVYEIAEKVGILNETYFFSLFKKKYKVTPKEYALRRNMTNLIQK</sequence>
<dbReference type="InterPro" id="IPR009057">
    <property type="entry name" value="Homeodomain-like_sf"/>
</dbReference>
<keyword evidence="3" id="KW-0804">Transcription</keyword>
<dbReference type="PANTHER" id="PTHR43280">
    <property type="entry name" value="ARAC-FAMILY TRANSCRIPTIONAL REGULATOR"/>
    <property type="match status" value="1"/>
</dbReference>
<comment type="caution">
    <text evidence="6">The sequence shown here is derived from an EMBL/GenBank/DDBJ whole genome shotgun (WGS) entry which is preliminary data.</text>
</comment>
<dbReference type="InterPro" id="IPR018062">
    <property type="entry name" value="HTH_AraC-typ_CS"/>
</dbReference>
<organism evidence="6 7">
    <name type="scientific">Paenibacillus allorhizoplanae</name>
    <dbReference type="NCBI Taxonomy" id="2905648"/>
    <lineage>
        <taxon>Bacteria</taxon>
        <taxon>Bacillati</taxon>
        <taxon>Bacillota</taxon>
        <taxon>Bacilli</taxon>
        <taxon>Bacillales</taxon>
        <taxon>Paenibacillaceae</taxon>
        <taxon>Paenibacillus</taxon>
    </lineage>
</organism>
<dbReference type="SUPFAM" id="SSF46689">
    <property type="entry name" value="Homeodomain-like"/>
    <property type="match status" value="1"/>
</dbReference>
<keyword evidence="4" id="KW-0812">Transmembrane</keyword>